<protein>
    <recommendedName>
        <fullName evidence="3">non-specific serine/threonine protein kinase</fullName>
        <ecNumber evidence="3">2.7.11.1</ecNumber>
    </recommendedName>
</protein>
<dbReference type="InterPro" id="IPR036388">
    <property type="entry name" value="WH-like_DNA-bd_sf"/>
</dbReference>
<dbReference type="InterPro" id="IPR018935">
    <property type="entry name" value="RIO_kinase_CS"/>
</dbReference>
<comment type="similarity">
    <text evidence="2">Belongs to the protein kinase superfamily. RIO-type Ser/Thr kinase family.</text>
</comment>
<keyword evidence="5" id="KW-0808">Transferase</keyword>
<dbReference type="CDD" id="cd05144">
    <property type="entry name" value="RIO2_C"/>
    <property type="match status" value="1"/>
</dbReference>
<dbReference type="Pfam" id="PF01163">
    <property type="entry name" value="RIO1"/>
    <property type="match status" value="1"/>
</dbReference>
<evidence type="ECO:0000313" key="15">
    <source>
        <dbReference type="EMBL" id="GKT21878.1"/>
    </source>
</evidence>
<evidence type="ECO:0000256" key="4">
    <source>
        <dbReference type="ARBA" id="ARBA00022527"/>
    </source>
</evidence>
<name>A0ABQ5K075_9EUKA</name>
<feature type="compositionally biased region" description="Polar residues" evidence="13">
    <location>
        <begin position="337"/>
        <end position="347"/>
    </location>
</feature>
<evidence type="ECO:0000256" key="3">
    <source>
        <dbReference type="ARBA" id="ARBA00012513"/>
    </source>
</evidence>
<dbReference type="PANTHER" id="PTHR45852:SF1">
    <property type="entry name" value="SERINE_THREONINE-PROTEIN KINASE RIO2"/>
    <property type="match status" value="1"/>
</dbReference>
<dbReference type="EC" id="2.7.11.1" evidence="3"/>
<evidence type="ECO:0000259" key="14">
    <source>
        <dbReference type="SMART" id="SM00090"/>
    </source>
</evidence>
<keyword evidence="9" id="KW-0067">ATP-binding</keyword>
<feature type="compositionally biased region" description="Basic and acidic residues" evidence="13">
    <location>
        <begin position="322"/>
        <end position="335"/>
    </location>
</feature>
<dbReference type="EMBL" id="BQXS01012351">
    <property type="protein sequence ID" value="GKT21878.1"/>
    <property type="molecule type" value="Genomic_DNA"/>
</dbReference>
<comment type="cofactor">
    <cofactor evidence="1">
        <name>Mg(2+)</name>
        <dbReference type="ChEBI" id="CHEBI:18420"/>
    </cofactor>
</comment>
<dbReference type="InterPro" id="IPR036390">
    <property type="entry name" value="WH_DNA-bd_sf"/>
</dbReference>
<evidence type="ECO:0000313" key="16">
    <source>
        <dbReference type="Proteomes" id="UP001057375"/>
    </source>
</evidence>
<comment type="catalytic activity">
    <reaction evidence="11">
        <text>L-threonyl-[protein] + ATP = O-phospho-L-threonyl-[protein] + ADP + H(+)</text>
        <dbReference type="Rhea" id="RHEA:46608"/>
        <dbReference type="Rhea" id="RHEA-COMP:11060"/>
        <dbReference type="Rhea" id="RHEA-COMP:11605"/>
        <dbReference type="ChEBI" id="CHEBI:15378"/>
        <dbReference type="ChEBI" id="CHEBI:30013"/>
        <dbReference type="ChEBI" id="CHEBI:30616"/>
        <dbReference type="ChEBI" id="CHEBI:61977"/>
        <dbReference type="ChEBI" id="CHEBI:456216"/>
        <dbReference type="EC" id="2.7.11.1"/>
    </reaction>
</comment>
<dbReference type="Pfam" id="PF09202">
    <property type="entry name" value="Rio2_N"/>
    <property type="match status" value="1"/>
</dbReference>
<evidence type="ECO:0000256" key="10">
    <source>
        <dbReference type="ARBA" id="ARBA00022842"/>
    </source>
</evidence>
<dbReference type="InterPro" id="IPR011009">
    <property type="entry name" value="Kinase-like_dom_sf"/>
</dbReference>
<dbReference type="SUPFAM" id="SSF46785">
    <property type="entry name" value="Winged helix' DNA-binding domain"/>
    <property type="match status" value="1"/>
</dbReference>
<feature type="domain" description="RIO kinase" evidence="14">
    <location>
        <begin position="65"/>
        <end position="293"/>
    </location>
</feature>
<keyword evidence="10" id="KW-0460">Magnesium</keyword>
<keyword evidence="8 15" id="KW-0418">Kinase</keyword>
<dbReference type="InterPro" id="IPR015285">
    <property type="entry name" value="RIO2_wHTH_N"/>
</dbReference>
<feature type="region of interest" description="Disordered" evidence="13">
    <location>
        <begin position="299"/>
        <end position="347"/>
    </location>
</feature>
<dbReference type="SMART" id="SM00090">
    <property type="entry name" value="RIO"/>
    <property type="match status" value="1"/>
</dbReference>
<comment type="catalytic activity">
    <reaction evidence="12">
        <text>L-seryl-[protein] + ATP = O-phospho-L-seryl-[protein] + ADP + H(+)</text>
        <dbReference type="Rhea" id="RHEA:17989"/>
        <dbReference type="Rhea" id="RHEA-COMP:9863"/>
        <dbReference type="Rhea" id="RHEA-COMP:11604"/>
        <dbReference type="ChEBI" id="CHEBI:15378"/>
        <dbReference type="ChEBI" id="CHEBI:29999"/>
        <dbReference type="ChEBI" id="CHEBI:30616"/>
        <dbReference type="ChEBI" id="CHEBI:83421"/>
        <dbReference type="ChEBI" id="CHEBI:456216"/>
        <dbReference type="EC" id="2.7.11.1"/>
    </reaction>
</comment>
<dbReference type="SUPFAM" id="SSF56112">
    <property type="entry name" value="Protein kinase-like (PK-like)"/>
    <property type="match status" value="1"/>
</dbReference>
<reference evidence="15" key="1">
    <citation type="submission" date="2022-03" db="EMBL/GenBank/DDBJ databases">
        <title>Draft genome sequence of Aduncisulcus paluster, a free-living microaerophilic Fornicata.</title>
        <authorList>
            <person name="Yuyama I."/>
            <person name="Kume K."/>
            <person name="Tamura T."/>
            <person name="Inagaki Y."/>
            <person name="Hashimoto T."/>
        </authorList>
    </citation>
    <scope>NUCLEOTIDE SEQUENCE</scope>
    <source>
        <strain evidence="15">NY0171</strain>
    </source>
</reference>
<evidence type="ECO:0000256" key="7">
    <source>
        <dbReference type="ARBA" id="ARBA00022741"/>
    </source>
</evidence>
<dbReference type="Gene3D" id="3.30.200.20">
    <property type="entry name" value="Phosphorylase Kinase, domain 1"/>
    <property type="match status" value="1"/>
</dbReference>
<accession>A0ABQ5K075</accession>
<dbReference type="Gene3D" id="1.10.10.10">
    <property type="entry name" value="Winged helix-like DNA-binding domain superfamily/Winged helix DNA-binding domain"/>
    <property type="match status" value="1"/>
</dbReference>
<keyword evidence="4" id="KW-0723">Serine/threonine-protein kinase</keyword>
<evidence type="ECO:0000256" key="8">
    <source>
        <dbReference type="ARBA" id="ARBA00022777"/>
    </source>
</evidence>
<gene>
    <name evidence="15" type="ORF">ADUPG1_012003</name>
</gene>
<evidence type="ECO:0000256" key="9">
    <source>
        <dbReference type="ARBA" id="ARBA00022840"/>
    </source>
</evidence>
<dbReference type="InterPro" id="IPR000687">
    <property type="entry name" value="RIO_kinase"/>
</dbReference>
<dbReference type="InterPro" id="IPR030484">
    <property type="entry name" value="Rio2"/>
</dbReference>
<comment type="caution">
    <text evidence="15">The sequence shown here is derived from an EMBL/GenBank/DDBJ whole genome shotgun (WGS) entry which is preliminary data.</text>
</comment>
<dbReference type="Proteomes" id="UP001057375">
    <property type="component" value="Unassembled WGS sequence"/>
</dbReference>
<dbReference type="InterPro" id="IPR018934">
    <property type="entry name" value="RIO_dom"/>
</dbReference>
<evidence type="ECO:0000256" key="1">
    <source>
        <dbReference type="ARBA" id="ARBA00001946"/>
    </source>
</evidence>
<evidence type="ECO:0000256" key="6">
    <source>
        <dbReference type="ARBA" id="ARBA00022723"/>
    </source>
</evidence>
<keyword evidence="16" id="KW-1185">Reference proteome</keyword>
<dbReference type="PANTHER" id="PTHR45852">
    <property type="entry name" value="SER/THR-PROTEIN KINASE RIO2"/>
    <property type="match status" value="1"/>
</dbReference>
<organism evidence="15 16">
    <name type="scientific">Aduncisulcus paluster</name>
    <dbReference type="NCBI Taxonomy" id="2918883"/>
    <lineage>
        <taxon>Eukaryota</taxon>
        <taxon>Metamonada</taxon>
        <taxon>Carpediemonas-like organisms</taxon>
        <taxon>Aduncisulcus</taxon>
    </lineage>
</organism>
<feature type="non-terminal residue" evidence="15">
    <location>
        <position position="347"/>
    </location>
</feature>
<sequence>MGRFDVSKLRFMSYDELRMLVGIEMGMKNHEYVPEGLIKSIAGVKKINASKTLKNLCKDKLAGFSGGKVQGYTLTYLGYDYLALNTLVKREEILGIERKLGVGKEADIYIAISPTDERFVLKFHRLGRTSFRSVKKNRDYMDGRLSTSWIYLSRLAAMREFAYLKALYDIGFPVPRPIDVNRHCIAMDIAKGVPLQNVGELPMPDGPKIVYDQMMECIYKLALCGLIHGDFNEFNTLLDENLHLTFIDVPQMVSVSHVNAKSYFERDVNCVRVFFKRRFRYEAEYRTWEEVLEERRRLEEEKQKTAGASLEGEEKEESPEGIGDKGIPEEIKEASHGYTSQLSIPIV</sequence>
<evidence type="ECO:0000256" key="5">
    <source>
        <dbReference type="ARBA" id="ARBA00022679"/>
    </source>
</evidence>
<keyword evidence="6" id="KW-0479">Metal-binding</keyword>
<dbReference type="PROSITE" id="PS01245">
    <property type="entry name" value="RIO1"/>
    <property type="match status" value="1"/>
</dbReference>
<evidence type="ECO:0000256" key="2">
    <source>
        <dbReference type="ARBA" id="ARBA00009196"/>
    </source>
</evidence>
<evidence type="ECO:0000256" key="11">
    <source>
        <dbReference type="ARBA" id="ARBA00047899"/>
    </source>
</evidence>
<proteinExistence type="inferred from homology"/>
<dbReference type="GO" id="GO:0016301">
    <property type="term" value="F:kinase activity"/>
    <property type="evidence" value="ECO:0007669"/>
    <property type="project" value="UniProtKB-KW"/>
</dbReference>
<evidence type="ECO:0000256" key="12">
    <source>
        <dbReference type="ARBA" id="ARBA00048679"/>
    </source>
</evidence>
<keyword evidence="7" id="KW-0547">Nucleotide-binding</keyword>
<evidence type="ECO:0000256" key="13">
    <source>
        <dbReference type="SAM" id="MobiDB-lite"/>
    </source>
</evidence>
<dbReference type="Gene3D" id="1.10.510.10">
    <property type="entry name" value="Transferase(Phosphotransferase) domain 1"/>
    <property type="match status" value="1"/>
</dbReference>